<feature type="transmembrane region" description="Helical" evidence="1">
    <location>
        <begin position="202"/>
        <end position="224"/>
    </location>
</feature>
<protein>
    <recommendedName>
        <fullName evidence="4">DUF4386 domain-containing protein</fullName>
    </recommendedName>
</protein>
<keyword evidence="1" id="KW-1133">Transmembrane helix</keyword>
<feature type="transmembrane region" description="Helical" evidence="1">
    <location>
        <begin position="66"/>
        <end position="86"/>
    </location>
</feature>
<keyword evidence="1" id="KW-0472">Membrane</keyword>
<feature type="transmembrane region" description="Helical" evidence="1">
    <location>
        <begin position="175"/>
        <end position="196"/>
    </location>
</feature>
<proteinExistence type="predicted"/>
<comment type="caution">
    <text evidence="2">The sequence shown here is derived from an EMBL/GenBank/DDBJ whole genome shotgun (WGS) entry which is preliminary data.</text>
</comment>
<name>A0ABP9A9P1_9PSEU</name>
<sequence length="233" mass="23652">MTTATAPAPTGAVRDRRLAAASLSAAALLAAAGFTALGAVFAYPQILAEPTGDVLALHRAHVGAVTSWFAVLVVGAALLGPAAVALGRLAGGTRGRWITGLGIAAAAVQVIGLSRWVLVVPSLSADPTSAARHTFELLGFWLGQVVGETLGYALTAAFTVLVAAGCTGWLRWSGYAAAALVATGVLVPLGVDLARLTNFVGYVVWCVWLLALSVVLLVTARTAATAPRSTGRR</sequence>
<evidence type="ECO:0000313" key="2">
    <source>
        <dbReference type="EMBL" id="GAA4775137.1"/>
    </source>
</evidence>
<evidence type="ECO:0000256" key="1">
    <source>
        <dbReference type="SAM" id="Phobius"/>
    </source>
</evidence>
<gene>
    <name evidence="2" type="ORF">GCM10023200_04480</name>
</gene>
<dbReference type="EMBL" id="BAABHO010000003">
    <property type="protein sequence ID" value="GAA4775137.1"/>
    <property type="molecule type" value="Genomic_DNA"/>
</dbReference>
<organism evidence="2 3">
    <name type="scientific">Actinomycetospora chlora</name>
    <dbReference type="NCBI Taxonomy" id="663608"/>
    <lineage>
        <taxon>Bacteria</taxon>
        <taxon>Bacillati</taxon>
        <taxon>Actinomycetota</taxon>
        <taxon>Actinomycetes</taxon>
        <taxon>Pseudonocardiales</taxon>
        <taxon>Pseudonocardiaceae</taxon>
        <taxon>Actinomycetospora</taxon>
    </lineage>
</organism>
<accession>A0ABP9A9P1</accession>
<feature type="transmembrane region" description="Helical" evidence="1">
    <location>
        <begin position="138"/>
        <end position="163"/>
    </location>
</feature>
<dbReference type="RefSeq" id="WP_345410746.1">
    <property type="nucleotide sequence ID" value="NZ_BAABHO010000003.1"/>
</dbReference>
<reference evidence="3" key="1">
    <citation type="journal article" date="2019" name="Int. J. Syst. Evol. Microbiol.">
        <title>The Global Catalogue of Microorganisms (GCM) 10K type strain sequencing project: providing services to taxonomists for standard genome sequencing and annotation.</title>
        <authorList>
            <consortium name="The Broad Institute Genomics Platform"/>
            <consortium name="The Broad Institute Genome Sequencing Center for Infectious Disease"/>
            <person name="Wu L."/>
            <person name="Ma J."/>
        </authorList>
    </citation>
    <scope>NUCLEOTIDE SEQUENCE [LARGE SCALE GENOMIC DNA]</scope>
    <source>
        <strain evidence="3">JCM 17979</strain>
    </source>
</reference>
<evidence type="ECO:0000313" key="3">
    <source>
        <dbReference type="Proteomes" id="UP001500928"/>
    </source>
</evidence>
<evidence type="ECO:0008006" key="4">
    <source>
        <dbReference type="Google" id="ProtNLM"/>
    </source>
</evidence>
<keyword evidence="1" id="KW-0812">Transmembrane</keyword>
<keyword evidence="3" id="KW-1185">Reference proteome</keyword>
<dbReference type="Proteomes" id="UP001500928">
    <property type="component" value="Unassembled WGS sequence"/>
</dbReference>
<feature type="transmembrane region" description="Helical" evidence="1">
    <location>
        <begin position="98"/>
        <end position="118"/>
    </location>
</feature>